<comment type="pathway">
    <text evidence="1 8">Cofactor biosynthesis; tetrahydrofolate biosynthesis; 5,6,7,8-tetrahydrofolate from 7,8-dihydrofolate: step 1/1.</text>
</comment>
<dbReference type="InterPro" id="IPR024072">
    <property type="entry name" value="DHFR-like_dom_sf"/>
</dbReference>
<sequence>MISLIACLSKNRAIGLNNQLLYHIKADMARFRQLTIGHTILMGRRTYDSLPHGALPGRRNIVLSRLALTLPDCEVYSSLEEALKHCATDESIYIIGGAELYEQTIGMAQRLYLTVVDDFPACADAFFPPFEADFKLISISQYEKSEDSCYAFAFLDYIRK</sequence>
<dbReference type="PANTHER" id="PTHR48069:SF3">
    <property type="entry name" value="DIHYDROFOLATE REDUCTASE"/>
    <property type="match status" value="1"/>
</dbReference>
<dbReference type="EMBL" id="AP035785">
    <property type="protein sequence ID" value="BFO71231.1"/>
    <property type="molecule type" value="Genomic_DNA"/>
</dbReference>
<keyword evidence="5 8" id="KW-0521">NADP</keyword>
<dbReference type="GO" id="GO:0046452">
    <property type="term" value="P:dihydrofolate metabolic process"/>
    <property type="evidence" value="ECO:0007669"/>
    <property type="project" value="TreeGrafter"/>
</dbReference>
<evidence type="ECO:0000256" key="5">
    <source>
        <dbReference type="ARBA" id="ARBA00022857"/>
    </source>
</evidence>
<evidence type="ECO:0000256" key="4">
    <source>
        <dbReference type="ARBA" id="ARBA00022563"/>
    </source>
</evidence>
<dbReference type="EC" id="1.5.1.3" evidence="3 8"/>
<evidence type="ECO:0000256" key="1">
    <source>
        <dbReference type="ARBA" id="ARBA00004903"/>
    </source>
</evidence>
<dbReference type="GO" id="GO:0046654">
    <property type="term" value="P:tetrahydrofolate biosynthetic process"/>
    <property type="evidence" value="ECO:0007669"/>
    <property type="project" value="InterPro"/>
</dbReference>
<accession>A0AB33IUF5</accession>
<evidence type="ECO:0000256" key="8">
    <source>
        <dbReference type="PIRNR" id="PIRNR000194"/>
    </source>
</evidence>
<keyword evidence="6 8" id="KW-0560">Oxidoreductase</keyword>
<dbReference type="GO" id="GO:0046655">
    <property type="term" value="P:folic acid metabolic process"/>
    <property type="evidence" value="ECO:0007669"/>
    <property type="project" value="TreeGrafter"/>
</dbReference>
<dbReference type="PANTHER" id="PTHR48069">
    <property type="entry name" value="DIHYDROFOLATE REDUCTASE"/>
    <property type="match status" value="1"/>
</dbReference>
<comment type="catalytic activity">
    <reaction evidence="8">
        <text>(6S)-5,6,7,8-tetrahydrofolate + NADP(+) = 7,8-dihydrofolate + NADPH + H(+)</text>
        <dbReference type="Rhea" id="RHEA:15009"/>
        <dbReference type="ChEBI" id="CHEBI:15378"/>
        <dbReference type="ChEBI" id="CHEBI:57451"/>
        <dbReference type="ChEBI" id="CHEBI:57453"/>
        <dbReference type="ChEBI" id="CHEBI:57783"/>
        <dbReference type="ChEBI" id="CHEBI:58349"/>
        <dbReference type="EC" id="1.5.1.3"/>
    </reaction>
</comment>
<organism evidence="10">
    <name type="scientific">Prevotella sp. GTC17253</name>
    <dbReference type="NCBI Taxonomy" id="3236793"/>
    <lineage>
        <taxon>Bacteria</taxon>
        <taxon>Pseudomonadati</taxon>
        <taxon>Bacteroidota</taxon>
        <taxon>Bacteroidia</taxon>
        <taxon>Bacteroidales</taxon>
        <taxon>Prevotellaceae</taxon>
        <taxon>Prevotella</taxon>
    </lineage>
</organism>
<dbReference type="CDD" id="cd00209">
    <property type="entry name" value="DHFR"/>
    <property type="match status" value="1"/>
</dbReference>
<dbReference type="GO" id="GO:0004146">
    <property type="term" value="F:dihydrofolate reductase activity"/>
    <property type="evidence" value="ECO:0007669"/>
    <property type="project" value="UniProtKB-EC"/>
</dbReference>
<dbReference type="AlphaFoldDB" id="A0AB33IUF5"/>
<dbReference type="InterPro" id="IPR012259">
    <property type="entry name" value="DHFR"/>
</dbReference>
<gene>
    <name evidence="10" type="ORF">GTC17253_11970</name>
</gene>
<evidence type="ECO:0000256" key="2">
    <source>
        <dbReference type="ARBA" id="ARBA00009539"/>
    </source>
</evidence>
<evidence type="ECO:0000313" key="10">
    <source>
        <dbReference type="EMBL" id="BFO71231.1"/>
    </source>
</evidence>
<reference evidence="10" key="1">
    <citation type="submission" date="2024-07" db="EMBL/GenBank/DDBJ databases">
        <title>Complete genome sequence of Prevotella sp. YM-2024 GTC17253.</title>
        <authorList>
            <person name="Hayashi M."/>
            <person name="Muto Y."/>
            <person name="Tanaka K."/>
            <person name="Niwa H."/>
        </authorList>
    </citation>
    <scope>NUCLEOTIDE SEQUENCE</scope>
    <source>
        <strain evidence="10">GTC17253</strain>
    </source>
</reference>
<feature type="domain" description="DHFR" evidence="9">
    <location>
        <begin position="1"/>
        <end position="159"/>
    </location>
</feature>
<evidence type="ECO:0000256" key="7">
    <source>
        <dbReference type="ARBA" id="ARBA00025067"/>
    </source>
</evidence>
<dbReference type="GO" id="GO:0006730">
    <property type="term" value="P:one-carbon metabolic process"/>
    <property type="evidence" value="ECO:0007669"/>
    <property type="project" value="UniProtKB-KW"/>
</dbReference>
<comment type="function">
    <text evidence="7 8">Key enzyme in folate metabolism. Catalyzes an essential reaction for de novo glycine and purine synthesis, and for DNA precursor synthesis.</text>
</comment>
<dbReference type="PROSITE" id="PS51330">
    <property type="entry name" value="DHFR_2"/>
    <property type="match status" value="1"/>
</dbReference>
<name>A0AB33IUF5_9BACT</name>
<comment type="similarity">
    <text evidence="2 8">Belongs to the dihydrofolate reductase family.</text>
</comment>
<evidence type="ECO:0000256" key="6">
    <source>
        <dbReference type="ARBA" id="ARBA00023002"/>
    </source>
</evidence>
<evidence type="ECO:0000256" key="3">
    <source>
        <dbReference type="ARBA" id="ARBA00012856"/>
    </source>
</evidence>
<dbReference type="PIRSF" id="PIRSF000194">
    <property type="entry name" value="DHFR"/>
    <property type="match status" value="1"/>
</dbReference>
<dbReference type="GO" id="GO:0005829">
    <property type="term" value="C:cytosol"/>
    <property type="evidence" value="ECO:0007669"/>
    <property type="project" value="TreeGrafter"/>
</dbReference>
<dbReference type="SUPFAM" id="SSF53597">
    <property type="entry name" value="Dihydrofolate reductase-like"/>
    <property type="match status" value="1"/>
</dbReference>
<dbReference type="PRINTS" id="PR00070">
    <property type="entry name" value="DHFR"/>
</dbReference>
<evidence type="ECO:0000259" key="9">
    <source>
        <dbReference type="PROSITE" id="PS51330"/>
    </source>
</evidence>
<dbReference type="InterPro" id="IPR001796">
    <property type="entry name" value="DHFR_dom"/>
</dbReference>
<dbReference type="Gene3D" id="3.40.430.10">
    <property type="entry name" value="Dihydrofolate Reductase, subunit A"/>
    <property type="match status" value="1"/>
</dbReference>
<proteinExistence type="inferred from homology"/>
<keyword evidence="4 8" id="KW-0554">One-carbon metabolism</keyword>
<protein>
    <recommendedName>
        <fullName evidence="3 8">Dihydrofolate reductase</fullName>
        <ecNumber evidence="3 8">1.5.1.3</ecNumber>
    </recommendedName>
</protein>
<dbReference type="GO" id="GO:0050661">
    <property type="term" value="F:NADP binding"/>
    <property type="evidence" value="ECO:0007669"/>
    <property type="project" value="InterPro"/>
</dbReference>
<dbReference type="Pfam" id="PF00186">
    <property type="entry name" value="DHFR_1"/>
    <property type="match status" value="1"/>
</dbReference>